<dbReference type="AlphaFoldDB" id="U5VPM4"/>
<dbReference type="PATRIC" id="fig|1246995.3.peg.470"/>
<keyword evidence="1" id="KW-0732">Signal</keyword>
<evidence type="ECO:0000313" key="2">
    <source>
        <dbReference type="EMBL" id="AGZ38754.1"/>
    </source>
</evidence>
<gene>
    <name evidence="2" type="ORF">AFR_02325</name>
</gene>
<sequence length="189" mass="19751">MRLMKLLLPLLALPVALGGCSMLGLDSATGTPGSSASATPESGDNWLVVANGSATPSPVPSPGKSRPPVLPPVKFLPVDPGCAKDWTVAKPLIPLEVVPGAGKLTVTWPRQYNSDYRITAVKQPLIFGKQPDYPWQAVAAGSGCTVTATISGLKKGTPYIVWLDAPNTGHELDGTRHPYSGRSGVVYPL</sequence>
<evidence type="ECO:0008006" key="4">
    <source>
        <dbReference type="Google" id="ProtNLM"/>
    </source>
</evidence>
<dbReference type="RefSeq" id="WP_023357697.1">
    <property type="nucleotide sequence ID" value="NC_022657.1"/>
</dbReference>
<name>U5VPM4_9ACTN</name>
<dbReference type="Proteomes" id="UP000017746">
    <property type="component" value="Chromosome"/>
</dbReference>
<reference evidence="2 3" key="1">
    <citation type="journal article" date="2014" name="J. Biotechnol.">
        <title>Complete genome sequence of the actinobacterium Actinoplanes friuliensis HAG 010964, producer of the lipopeptide antibiotic friulimycin.</title>
        <authorList>
            <person name="Ruckert C."/>
            <person name="Szczepanowski R."/>
            <person name="Albersmeier A."/>
            <person name="Goesmann A."/>
            <person name="Fischer N."/>
            <person name="Steinkamper A."/>
            <person name="Puhler A."/>
            <person name="Biener R."/>
            <person name="Schwartz D."/>
            <person name="Kalinowski J."/>
        </authorList>
    </citation>
    <scope>NUCLEOTIDE SEQUENCE [LARGE SCALE GENOMIC DNA]</scope>
    <source>
        <strain evidence="2 3">DSM 7358</strain>
    </source>
</reference>
<accession>U5VPM4</accession>
<evidence type="ECO:0000313" key="3">
    <source>
        <dbReference type="Proteomes" id="UP000017746"/>
    </source>
</evidence>
<organism evidence="2 3">
    <name type="scientific">Actinoplanes friuliensis DSM 7358</name>
    <dbReference type="NCBI Taxonomy" id="1246995"/>
    <lineage>
        <taxon>Bacteria</taxon>
        <taxon>Bacillati</taxon>
        <taxon>Actinomycetota</taxon>
        <taxon>Actinomycetes</taxon>
        <taxon>Micromonosporales</taxon>
        <taxon>Micromonosporaceae</taxon>
        <taxon>Actinoplanes</taxon>
    </lineage>
</organism>
<dbReference type="OrthoDB" id="5192421at2"/>
<dbReference type="HOGENOM" id="CLU_107450_0_0_11"/>
<dbReference type="EMBL" id="CP006272">
    <property type="protein sequence ID" value="AGZ38754.1"/>
    <property type="molecule type" value="Genomic_DNA"/>
</dbReference>
<dbReference type="KEGG" id="afs:AFR_02325"/>
<feature type="chain" id="PRO_5039614507" description="Fibronectin type-III domain-containing protein" evidence="1">
    <location>
        <begin position="19"/>
        <end position="189"/>
    </location>
</feature>
<feature type="signal peptide" evidence="1">
    <location>
        <begin position="1"/>
        <end position="18"/>
    </location>
</feature>
<dbReference type="STRING" id="1246995.AFR_02325"/>
<dbReference type="PROSITE" id="PS51257">
    <property type="entry name" value="PROKAR_LIPOPROTEIN"/>
    <property type="match status" value="1"/>
</dbReference>
<protein>
    <recommendedName>
        <fullName evidence="4">Fibronectin type-III domain-containing protein</fullName>
    </recommendedName>
</protein>
<proteinExistence type="predicted"/>
<evidence type="ECO:0000256" key="1">
    <source>
        <dbReference type="SAM" id="SignalP"/>
    </source>
</evidence>
<keyword evidence="3" id="KW-1185">Reference proteome</keyword>